<proteinExistence type="predicted"/>
<dbReference type="EMBL" id="OU015568">
    <property type="protein sequence ID" value="CAG5090778.1"/>
    <property type="molecule type" value="Genomic_DNA"/>
</dbReference>
<evidence type="ECO:0000313" key="4">
    <source>
        <dbReference type="Proteomes" id="UP001158576"/>
    </source>
</evidence>
<feature type="compositionally biased region" description="Basic and acidic residues" evidence="1">
    <location>
        <begin position="1986"/>
        <end position="1995"/>
    </location>
</feature>
<feature type="compositionally biased region" description="Polar residues" evidence="1">
    <location>
        <begin position="1924"/>
        <end position="1948"/>
    </location>
</feature>
<dbReference type="Proteomes" id="UP001158576">
    <property type="component" value="Chromosome PAR"/>
</dbReference>
<feature type="compositionally biased region" description="Basic and acidic residues" evidence="1">
    <location>
        <begin position="1427"/>
        <end position="1440"/>
    </location>
</feature>
<feature type="compositionally biased region" description="Basic and acidic residues" evidence="1">
    <location>
        <begin position="1615"/>
        <end position="1630"/>
    </location>
</feature>
<feature type="compositionally biased region" description="Basic and acidic residues" evidence="1">
    <location>
        <begin position="1751"/>
        <end position="1763"/>
    </location>
</feature>
<keyword evidence="4" id="KW-1185">Reference proteome</keyword>
<organism evidence="3 4">
    <name type="scientific">Oikopleura dioica</name>
    <name type="common">Tunicate</name>
    <dbReference type="NCBI Taxonomy" id="34765"/>
    <lineage>
        <taxon>Eukaryota</taxon>
        <taxon>Metazoa</taxon>
        <taxon>Chordata</taxon>
        <taxon>Tunicata</taxon>
        <taxon>Appendicularia</taxon>
        <taxon>Copelata</taxon>
        <taxon>Oikopleuridae</taxon>
        <taxon>Oikopleura</taxon>
    </lineage>
</organism>
<sequence>MKRVKYLQYFIFSIFANAQELGFSNLPSLGISVSGTNSRGPSRGGSSADDSNSYVLPVEDINGFAVAPAVNNVTSDINPRDIQSRTQDRNMPMPLELEKHSATARSLVLRFREPDKTGSYSHYKISIENNVSRLDKNINRIVRKDKLTSTDAGGIKYYFIEVNSKDFLPGVKYMVTVQTMRIEGNRYFNSAYEMQKNRIQMRTLPDSITNLQISQTEMLARSMTVDFLGKSTRQDMAMYDYFRIRLIEMDGEDQIQKDYLTIPHETKSVSNWSPMPVPYSHTFEGLNFGTQYLVQISTISDGGYFKSNEEEASPAKMKELDITESEIRSEFYTVSFDGPKNVTKLDFTKNSITLGWEAIEMDGITQYQITYSQINSNNTMGDDVTLNIPAEHIGGGDQEIYTLENLLPGFQYMISIYSIREGFPNGNRSEASLEYFQTMPDAPRPEQINITLAEDEITLNSSPEFREANVTWPEPLGHVSYYCVEYFDVDREGEEDQVVDENDPAADSAERKPSCLKAEGNSRNFPLKNLTPGGLYNVTLTVGSRLNNDADPTRNIVSRLYRVKPNPPERAVADSTRGTIHLAWLRPQGMSQVSGWRYRLRYVLSDVSLDDPEQPEEMVKFISAGTSSDSKSSIPRRDDFLSRLLSGRKYMIHIETISGTGNETVVSNPLGPLYVYTQPEQPTVIEWLQVTTDHIKIIWAPPENPEGKFNNYYLNVTRRRARRQEVNYKAESYHFKFDKNETNHVMKITTGALYNLTLTTIVGLEKGQKMLESIVTNENKILELETWSPYVMHSPFKRLEWKFSSCGKIGRFGPNQDQCDAAYSGSNLQNLVRLNDGVQEWLAPIRGLYRIIAAGAGYDVTGGLGAVVSATFHFDEGEVLRILVGQRGDQRGGNMVVGGAGGSFVFANDSTPLVVAGGAGSSSPRVPPDEASNAILSQVGRDASETGINFGFGGIRGQSGRRGSIGTGGGAGLLEHGDKPLPKGATDIVSEAVALFGNATFDINGKVLPAGCGGRYMTGTGEFSEGGFGGGGAGYVGASGGGGGYSGGAGGPEGGYSGGGGCFLKFSGGVQHAALDNSGEGFIVISLIGLKNDPPIPINLYMGLSGIFGVGVAAWCTCLMTWISKCLDWIIGEDKELVQMKANRATQLRQKQLRQQAEYEQALQDAVLKRFVDDNFESGFSSEISYPVRSEVRRRSRKSEELIRRGRSPTVRGRKIKQGPAQNIPYRMADAGSPPPSTKPPKSTKTSFRSMISSVASALSMAEQPKDEEEIQLDDIVEIEDPDYAVNREGYRIPKVRTIDDPDDVVVAYKRNFVTPEELQDPDRAKKFEQQKKDFKKAADRFGTAMFQQRNNAKAPIVPVAKLGENTRLNPAEIRDGYAAALVQSRAHHRQETPKVTQPAVIDFPCERAPTPPETDYDDPDYDSEVEAEKKRKREEEAIKLKMRPKSSNQTKAAFGTGKQILNKMQQNGWTVAPGGQLIKPKPKPKPRTMGDKAILVRTQDGVVALGGKEPIDTDTAEPVRKSPKLEPKVIRSLQKEAPAASAGPPAPPKAPEMDDSQVPGSNPSADGGIIQFSIEGEIAKMKKENEAKKALKKSQLEELEDLPTHLNTNAPVFDRIRDRVAQEKADARKQNAFASATETETEVEFEDIPQQSTHDDEATTTDFDEDDFKPIKPKTVSASSSQKKPLTRQESELSEMSDLSDIPTLSDLGESEIDEDMRTVKELVGATNDSPSKGIDIRLSTDDESQSELHLTDIDPSEKLDSNSDNEYAASLVSRMTGGTIRPGPGYNTVPINNPSPTAQNFTPFNEVKLKPIGAGQNSNKRPVDLKPVLKTSSPPKPVVAQKQTLLTTDDDDDHLVLPDASATEDETDLELPKIDTNIITDTDSDWPEPTPIKPMQVVTDTDSDWPEPQAIKPKPAQLSKAPLNSQPIRQSNTLSAVLTQKNNSTFDKLKPVSPKKPPMPEPVESCLSDGSSGSDADVLSDGITTEHDSDFVV</sequence>
<dbReference type="PANTHER" id="PTHR46957">
    <property type="entry name" value="CYTOKINE RECEPTOR"/>
    <property type="match status" value="1"/>
</dbReference>
<protein>
    <submittedName>
        <fullName evidence="3">Oidioi.mRNA.OKI2018_I69.PAR.g12718.t1.cds</fullName>
    </submittedName>
</protein>
<evidence type="ECO:0000256" key="1">
    <source>
        <dbReference type="SAM" id="MobiDB-lite"/>
    </source>
</evidence>
<dbReference type="InterPro" id="IPR013783">
    <property type="entry name" value="Ig-like_fold"/>
</dbReference>
<feature type="compositionally biased region" description="Acidic residues" evidence="1">
    <location>
        <begin position="1415"/>
        <end position="1426"/>
    </location>
</feature>
<name>A0ABN7S659_OIKDI</name>
<feature type="region of interest" description="Disordered" evidence="1">
    <location>
        <begin position="1225"/>
        <end position="1246"/>
    </location>
</feature>
<dbReference type="InterPro" id="IPR050713">
    <property type="entry name" value="RTP_Phos/Ushers"/>
</dbReference>
<reference evidence="3 4" key="1">
    <citation type="submission" date="2021-04" db="EMBL/GenBank/DDBJ databases">
        <authorList>
            <person name="Bliznina A."/>
        </authorList>
    </citation>
    <scope>NUCLEOTIDE SEQUENCE [LARGE SCALE GENOMIC DNA]</scope>
</reference>
<dbReference type="InterPro" id="IPR003961">
    <property type="entry name" value="FN3_dom"/>
</dbReference>
<feature type="compositionally biased region" description="Polar residues" evidence="1">
    <location>
        <begin position="1791"/>
        <end position="1805"/>
    </location>
</feature>
<evidence type="ECO:0000259" key="2">
    <source>
        <dbReference type="PROSITE" id="PS50853"/>
    </source>
</evidence>
<dbReference type="Pfam" id="PF00041">
    <property type="entry name" value="fn3"/>
    <property type="match status" value="1"/>
</dbReference>
<feature type="compositionally biased region" description="Acidic residues" evidence="1">
    <location>
        <begin position="1659"/>
        <end position="1668"/>
    </location>
</feature>
<feature type="region of interest" description="Disordered" evidence="1">
    <location>
        <begin position="1471"/>
        <end position="1574"/>
    </location>
</feature>
<feature type="region of interest" description="Disordered" evidence="1">
    <location>
        <begin position="1405"/>
        <end position="1452"/>
    </location>
</feature>
<dbReference type="InterPro" id="IPR036116">
    <property type="entry name" value="FN3_sf"/>
</dbReference>
<dbReference type="PROSITE" id="PS50853">
    <property type="entry name" value="FN3"/>
    <property type="match status" value="1"/>
</dbReference>
<feature type="compositionally biased region" description="Basic and acidic residues" evidence="1">
    <location>
        <begin position="1518"/>
        <end position="1530"/>
    </location>
</feature>
<feature type="region of interest" description="Disordered" evidence="1">
    <location>
        <begin position="1777"/>
        <end position="1840"/>
    </location>
</feature>
<gene>
    <name evidence="3" type="ORF">OKIOD_LOCUS4276</name>
</gene>
<feature type="region of interest" description="Disordered" evidence="1">
    <location>
        <begin position="493"/>
        <end position="523"/>
    </location>
</feature>
<feature type="compositionally biased region" description="Acidic residues" evidence="1">
    <location>
        <begin position="493"/>
        <end position="504"/>
    </location>
</feature>
<dbReference type="PANTHER" id="PTHR46957:SF3">
    <property type="entry name" value="CYTOKINE RECEPTOR"/>
    <property type="match status" value="1"/>
</dbReference>
<dbReference type="CDD" id="cd00063">
    <property type="entry name" value="FN3"/>
    <property type="match status" value="1"/>
</dbReference>
<feature type="domain" description="Fibronectin type-III" evidence="2">
    <location>
        <begin position="338"/>
        <end position="441"/>
    </location>
</feature>
<accession>A0ABN7S659</accession>
<dbReference type="Gene3D" id="2.60.40.10">
    <property type="entry name" value="Immunoglobulins"/>
    <property type="match status" value="3"/>
</dbReference>
<feature type="region of interest" description="Disordered" evidence="1">
    <location>
        <begin position="1598"/>
        <end position="1765"/>
    </location>
</feature>
<dbReference type="SUPFAM" id="SSF49265">
    <property type="entry name" value="Fibronectin type III"/>
    <property type="match status" value="2"/>
</dbReference>
<evidence type="ECO:0000313" key="3">
    <source>
        <dbReference type="EMBL" id="CAG5090778.1"/>
    </source>
</evidence>
<feature type="region of interest" description="Disordered" evidence="1">
    <location>
        <begin position="1881"/>
        <end position="1995"/>
    </location>
</feature>
<dbReference type="SMART" id="SM00060">
    <property type="entry name" value="FN3"/>
    <property type="match status" value="6"/>
</dbReference>